<comment type="caution">
    <text evidence="2">The sequence shown here is derived from an EMBL/GenBank/DDBJ whole genome shotgun (WGS) entry which is preliminary data.</text>
</comment>
<evidence type="ECO:0000313" key="3">
    <source>
        <dbReference type="Proteomes" id="UP001396898"/>
    </source>
</evidence>
<organism evidence="2 3">
    <name type="scientific">Apiospora marii</name>
    <dbReference type="NCBI Taxonomy" id="335849"/>
    <lineage>
        <taxon>Eukaryota</taxon>
        <taxon>Fungi</taxon>
        <taxon>Dikarya</taxon>
        <taxon>Ascomycota</taxon>
        <taxon>Pezizomycotina</taxon>
        <taxon>Sordariomycetes</taxon>
        <taxon>Xylariomycetidae</taxon>
        <taxon>Amphisphaeriales</taxon>
        <taxon>Apiosporaceae</taxon>
        <taxon>Apiospora</taxon>
    </lineage>
</organism>
<evidence type="ECO:0000256" key="1">
    <source>
        <dbReference type="SAM" id="MobiDB-lite"/>
    </source>
</evidence>
<sequence length="112" mass="12426">MVPGVDPAGEMLEAGRGDDEQTYRAADRVIMHAQYLDNTKPDQSGSQGVVTPAGSRVDKLSDDDTLFDECMGSRLMAVQLAMGWTNRKCLIPRQSWQMGETLMIRVFMRGSQ</sequence>
<keyword evidence="3" id="KW-1185">Reference proteome</keyword>
<proteinExistence type="predicted"/>
<feature type="region of interest" description="Disordered" evidence="1">
    <location>
        <begin position="38"/>
        <end position="58"/>
    </location>
</feature>
<protein>
    <submittedName>
        <fullName evidence="2">Uncharacterized protein</fullName>
    </submittedName>
</protein>
<dbReference type="EMBL" id="JAQQWI010000012">
    <property type="protein sequence ID" value="KAK8015984.1"/>
    <property type="molecule type" value="Genomic_DNA"/>
</dbReference>
<name>A0ABR1RLX8_9PEZI</name>
<feature type="region of interest" description="Disordered" evidence="1">
    <location>
        <begin position="1"/>
        <end position="20"/>
    </location>
</feature>
<dbReference type="Proteomes" id="UP001396898">
    <property type="component" value="Unassembled WGS sequence"/>
</dbReference>
<evidence type="ECO:0000313" key="2">
    <source>
        <dbReference type="EMBL" id="KAK8015984.1"/>
    </source>
</evidence>
<reference evidence="2 3" key="1">
    <citation type="submission" date="2023-01" db="EMBL/GenBank/DDBJ databases">
        <title>Analysis of 21 Apiospora genomes using comparative genomics revels a genus with tremendous synthesis potential of carbohydrate active enzymes and secondary metabolites.</title>
        <authorList>
            <person name="Sorensen T."/>
        </authorList>
    </citation>
    <scope>NUCLEOTIDE SEQUENCE [LARGE SCALE GENOMIC DNA]</scope>
    <source>
        <strain evidence="2 3">CBS 20057</strain>
    </source>
</reference>
<accession>A0ABR1RLX8</accession>
<gene>
    <name evidence="2" type="ORF">PG991_008872</name>
</gene>